<gene>
    <name evidence="2" type="ORF">C0630_01450</name>
</gene>
<dbReference type="AlphaFoldDB" id="A0A2N6D1V8"/>
<reference evidence="2 3" key="1">
    <citation type="submission" date="2017-11" db="EMBL/GenBank/DDBJ databases">
        <title>Genome-resolved metagenomics identifies genetic mobility, metabolic interactions, and unexpected diversity in perchlorate-reducing communities.</title>
        <authorList>
            <person name="Barnum T.P."/>
            <person name="Figueroa I.A."/>
            <person name="Carlstrom C.I."/>
            <person name="Lucas L.N."/>
            <person name="Engelbrektson A.L."/>
            <person name="Coates J.D."/>
        </authorList>
    </citation>
    <scope>NUCLEOTIDE SEQUENCE [LARGE SCALE GENOMIC DNA]</scope>
    <source>
        <strain evidence="2">BM301</strain>
    </source>
</reference>
<evidence type="ECO:0000259" key="1">
    <source>
        <dbReference type="PROSITE" id="PS50983"/>
    </source>
</evidence>
<dbReference type="PANTHER" id="PTHR30535">
    <property type="entry name" value="VITAMIN B12-BINDING PROTEIN"/>
    <property type="match status" value="1"/>
</dbReference>
<evidence type="ECO:0000313" key="2">
    <source>
        <dbReference type="EMBL" id="PLX63682.1"/>
    </source>
</evidence>
<dbReference type="EMBL" id="PKUN01000001">
    <property type="protein sequence ID" value="PLX63682.1"/>
    <property type="molecule type" value="Genomic_DNA"/>
</dbReference>
<dbReference type="Pfam" id="PF01497">
    <property type="entry name" value="Peripla_BP_2"/>
    <property type="match status" value="1"/>
</dbReference>
<dbReference type="Gene3D" id="3.40.50.1980">
    <property type="entry name" value="Nitrogenase molybdenum iron protein domain"/>
    <property type="match status" value="2"/>
</dbReference>
<accession>A0A2N6D1V8</accession>
<dbReference type="InterPro" id="IPR002491">
    <property type="entry name" value="ABC_transptr_periplasmic_BD"/>
</dbReference>
<dbReference type="InterPro" id="IPR050902">
    <property type="entry name" value="ABC_Transporter_SBP"/>
</dbReference>
<dbReference type="STRING" id="1111735.GCA_000428045_03409"/>
<dbReference type="PROSITE" id="PS50983">
    <property type="entry name" value="FE_B12_PBP"/>
    <property type="match status" value="1"/>
</dbReference>
<dbReference type="GO" id="GO:0071281">
    <property type="term" value="P:cellular response to iron ion"/>
    <property type="evidence" value="ECO:0007669"/>
    <property type="project" value="TreeGrafter"/>
</dbReference>
<organism evidence="2 3">
    <name type="scientific">Sedimenticola selenatireducens</name>
    <dbReference type="NCBI Taxonomy" id="191960"/>
    <lineage>
        <taxon>Bacteria</taxon>
        <taxon>Pseudomonadati</taxon>
        <taxon>Pseudomonadota</taxon>
        <taxon>Gammaproteobacteria</taxon>
        <taxon>Chromatiales</taxon>
        <taxon>Sedimenticolaceae</taxon>
        <taxon>Sedimenticola</taxon>
    </lineage>
</organism>
<dbReference type="Proteomes" id="UP000235015">
    <property type="component" value="Unassembled WGS sequence"/>
</dbReference>
<protein>
    <submittedName>
        <fullName evidence="2">Cobalamin ABC transporter substrate-binding protein</fullName>
    </submittedName>
</protein>
<dbReference type="SUPFAM" id="SSF53807">
    <property type="entry name" value="Helical backbone' metal receptor"/>
    <property type="match status" value="1"/>
</dbReference>
<sequence length="235" mass="26009">MLGRPDQIASVSHLALEPNSSYMAAQAANYPVNHAKAEEILALKPDLVLAGAYTDRSLIALLKKLGYRVEQFPLASSVEDIRGNIHRMAGLIGREAQGRQMIEAMDERLERIKRQLPEIRPKGAFYQPNGYTGGINTLQHSALELAGWENIAALEGVIGYGAIDLERLILARPVQLFTSSYAPGTHSRGQQLLQHPVLRQLTRGRAPIEVAYRYWICGGPMIAEAVEILHRSLPR</sequence>
<feature type="domain" description="Fe/B12 periplasmic-binding" evidence="1">
    <location>
        <begin position="1"/>
        <end position="235"/>
    </location>
</feature>
<comment type="caution">
    <text evidence="2">The sequence shown here is derived from an EMBL/GenBank/DDBJ whole genome shotgun (WGS) entry which is preliminary data.</text>
</comment>
<evidence type="ECO:0000313" key="3">
    <source>
        <dbReference type="Proteomes" id="UP000235015"/>
    </source>
</evidence>
<name>A0A2N6D1V8_9GAMM</name>
<proteinExistence type="predicted"/>
<dbReference type="PANTHER" id="PTHR30535:SF34">
    <property type="entry name" value="MOLYBDATE-BINDING PROTEIN MOLA"/>
    <property type="match status" value="1"/>
</dbReference>